<gene>
    <name evidence="2" type="ORF">GCM10017643_36550</name>
</gene>
<feature type="compositionally biased region" description="Low complexity" evidence="1">
    <location>
        <begin position="57"/>
        <end position="94"/>
    </location>
</feature>
<evidence type="ECO:0000313" key="2">
    <source>
        <dbReference type="EMBL" id="GLK73538.1"/>
    </source>
</evidence>
<reference evidence="2" key="2">
    <citation type="submission" date="2023-01" db="EMBL/GenBank/DDBJ databases">
        <authorList>
            <person name="Sun Q."/>
            <person name="Evtushenko L."/>
        </authorList>
    </citation>
    <scope>NUCLEOTIDE SEQUENCE</scope>
    <source>
        <strain evidence="2">VKM B-2484</strain>
    </source>
</reference>
<reference evidence="2" key="1">
    <citation type="journal article" date="2014" name="Int. J. Syst. Evol. Microbiol.">
        <title>Complete genome sequence of Corynebacterium casei LMG S-19264T (=DSM 44701T), isolated from a smear-ripened cheese.</title>
        <authorList>
            <consortium name="US DOE Joint Genome Institute (JGI-PGF)"/>
            <person name="Walter F."/>
            <person name="Albersmeier A."/>
            <person name="Kalinowski J."/>
            <person name="Ruckert C."/>
        </authorList>
    </citation>
    <scope>NUCLEOTIDE SEQUENCE</scope>
    <source>
        <strain evidence="2">VKM B-2484</strain>
    </source>
</reference>
<comment type="caution">
    <text evidence="2">The sequence shown here is derived from an EMBL/GenBank/DDBJ whole genome shotgun (WGS) entry which is preliminary data.</text>
</comment>
<evidence type="ECO:0000256" key="1">
    <source>
        <dbReference type="SAM" id="MobiDB-lite"/>
    </source>
</evidence>
<sequence>MRLRASSLTPMLAGVLLAGTLGTLPAGAQWIGAPGGSTGGASSGAVTVTPVPEPEAELPAAEPAPGFDPGFSSSVGPASPGSAAPGFSPGAGAAIEAPRQANPNAAECQEQVAKLRGEVETRGGALQGAAKKKLSPSELCPMFRSFASAQQNFYSFLSTNKAKCGVPDEVLTKFKENVSSVNTTRNRICQVAKMQESGGGAGPGGPPPQGSVSAGLGLSSGLPTMETPPGGVFDTLGGDALR</sequence>
<dbReference type="EMBL" id="BSFJ01000027">
    <property type="protein sequence ID" value="GLK73538.1"/>
    <property type="molecule type" value="Genomic_DNA"/>
</dbReference>
<accession>A0A9W6JDD7</accession>
<dbReference type="AlphaFoldDB" id="A0A9W6JDD7"/>
<proteinExistence type="predicted"/>
<protein>
    <submittedName>
        <fullName evidence="2">Uncharacterized protein</fullName>
    </submittedName>
</protein>
<keyword evidence="3" id="KW-1185">Reference proteome</keyword>
<name>A0A9W6JDD7_9HYPH</name>
<feature type="region of interest" description="Disordered" evidence="1">
    <location>
        <begin position="195"/>
        <end position="242"/>
    </location>
</feature>
<feature type="region of interest" description="Disordered" evidence="1">
    <location>
        <begin position="55"/>
        <end position="94"/>
    </location>
</feature>
<dbReference type="Proteomes" id="UP001143370">
    <property type="component" value="Unassembled WGS sequence"/>
</dbReference>
<organism evidence="2 3">
    <name type="scientific">Ancylobacter dichloromethanicus</name>
    <dbReference type="NCBI Taxonomy" id="518825"/>
    <lineage>
        <taxon>Bacteria</taxon>
        <taxon>Pseudomonadati</taxon>
        <taxon>Pseudomonadota</taxon>
        <taxon>Alphaproteobacteria</taxon>
        <taxon>Hyphomicrobiales</taxon>
        <taxon>Xanthobacteraceae</taxon>
        <taxon>Ancylobacter</taxon>
    </lineage>
</organism>
<evidence type="ECO:0000313" key="3">
    <source>
        <dbReference type="Proteomes" id="UP001143370"/>
    </source>
</evidence>
<feature type="compositionally biased region" description="Low complexity" evidence="1">
    <location>
        <begin position="210"/>
        <end position="222"/>
    </location>
</feature>